<organism evidence="4 5">
    <name type="scientific">Adiantum capillus-veneris</name>
    <name type="common">Maidenhair fern</name>
    <dbReference type="NCBI Taxonomy" id="13818"/>
    <lineage>
        <taxon>Eukaryota</taxon>
        <taxon>Viridiplantae</taxon>
        <taxon>Streptophyta</taxon>
        <taxon>Embryophyta</taxon>
        <taxon>Tracheophyta</taxon>
        <taxon>Polypodiopsida</taxon>
        <taxon>Polypodiidae</taxon>
        <taxon>Polypodiales</taxon>
        <taxon>Pteridineae</taxon>
        <taxon>Pteridaceae</taxon>
        <taxon>Vittarioideae</taxon>
        <taxon>Adiantum</taxon>
    </lineage>
</organism>
<proteinExistence type="predicted"/>
<reference evidence="4" key="1">
    <citation type="submission" date="2021-01" db="EMBL/GenBank/DDBJ databases">
        <title>Adiantum capillus-veneris genome.</title>
        <authorList>
            <person name="Fang Y."/>
            <person name="Liao Q."/>
        </authorList>
    </citation>
    <scope>NUCLEOTIDE SEQUENCE</scope>
    <source>
        <strain evidence="4">H3</strain>
        <tissue evidence="4">Leaf</tissue>
    </source>
</reference>
<evidence type="ECO:0000256" key="2">
    <source>
        <dbReference type="ARBA" id="ARBA00022803"/>
    </source>
</evidence>
<dbReference type="GO" id="GO:0006620">
    <property type="term" value="P:post-translational protein targeting to endoplasmic reticulum membrane"/>
    <property type="evidence" value="ECO:0007669"/>
    <property type="project" value="TreeGrafter"/>
</dbReference>
<dbReference type="InterPro" id="IPR011990">
    <property type="entry name" value="TPR-like_helical_dom_sf"/>
</dbReference>
<dbReference type="AlphaFoldDB" id="A0A9D4UU50"/>
<dbReference type="OrthoDB" id="2335338at2759"/>
<comment type="caution">
    <text evidence="4">The sequence shown here is derived from an EMBL/GenBank/DDBJ whole genome shotgun (WGS) entry which is preliminary data.</text>
</comment>
<dbReference type="Proteomes" id="UP000886520">
    <property type="component" value="Chromosome 11"/>
</dbReference>
<evidence type="ECO:0000313" key="5">
    <source>
        <dbReference type="Proteomes" id="UP000886520"/>
    </source>
</evidence>
<dbReference type="SUPFAM" id="SSF48452">
    <property type="entry name" value="TPR-like"/>
    <property type="match status" value="1"/>
</dbReference>
<sequence>MGCPSTVACRLSNCFVSRREVARSPRPHYKHFSFQPRSTVAWPSLSTNGVHPSTSLLASQEGVANNNDLINGNMWQRVQLLQRLLDMSIAEENYLQAKQVHDQLSGLRAQLPESEQVLLDKIGSLVKGSIDDKLKVIAELGEIGDDRVVPMLVGGLLDSSSLIASETEKALWKIFMHSGSKEVDQLLQEGLALMFSNNLLEARHIFTKVIEVAPSFAEGWNKRATVNYLLQDYQASIMDCRQTLELNPYHFGALSGMGLCYTVLNDSKSALFWFEKAYSLHPDLGQINKFIKMLKRKLSE</sequence>
<dbReference type="EMBL" id="JABFUD020000011">
    <property type="protein sequence ID" value="KAI5073865.1"/>
    <property type="molecule type" value="Genomic_DNA"/>
</dbReference>
<keyword evidence="2 3" id="KW-0802">TPR repeat</keyword>
<feature type="repeat" description="TPR" evidence="3">
    <location>
        <begin position="251"/>
        <end position="284"/>
    </location>
</feature>
<dbReference type="PANTHER" id="PTHR45831:SF2">
    <property type="entry name" value="LD24721P"/>
    <property type="match status" value="1"/>
</dbReference>
<evidence type="ECO:0000256" key="1">
    <source>
        <dbReference type="ARBA" id="ARBA00022737"/>
    </source>
</evidence>
<dbReference type="Gene3D" id="1.25.40.10">
    <property type="entry name" value="Tetratricopeptide repeat domain"/>
    <property type="match status" value="1"/>
</dbReference>
<evidence type="ECO:0000313" key="4">
    <source>
        <dbReference type="EMBL" id="KAI5073865.1"/>
    </source>
</evidence>
<protein>
    <submittedName>
        <fullName evidence="4">Uncharacterized protein</fullName>
    </submittedName>
</protein>
<keyword evidence="5" id="KW-1185">Reference proteome</keyword>
<dbReference type="PROSITE" id="PS50005">
    <property type="entry name" value="TPR"/>
    <property type="match status" value="1"/>
</dbReference>
<dbReference type="InterPro" id="IPR047150">
    <property type="entry name" value="SGT"/>
</dbReference>
<accession>A0A9D4UU50</accession>
<dbReference type="GO" id="GO:0016020">
    <property type="term" value="C:membrane"/>
    <property type="evidence" value="ECO:0007669"/>
    <property type="project" value="TreeGrafter"/>
</dbReference>
<dbReference type="SMART" id="SM00028">
    <property type="entry name" value="TPR"/>
    <property type="match status" value="3"/>
</dbReference>
<keyword evidence="1" id="KW-0677">Repeat</keyword>
<gene>
    <name evidence="4" type="ORF">GOP47_0011878</name>
</gene>
<evidence type="ECO:0000256" key="3">
    <source>
        <dbReference type="PROSITE-ProRule" id="PRU00339"/>
    </source>
</evidence>
<name>A0A9D4UU50_ADICA</name>
<dbReference type="PANTHER" id="PTHR45831">
    <property type="entry name" value="LD24721P"/>
    <property type="match status" value="1"/>
</dbReference>
<dbReference type="InterPro" id="IPR019734">
    <property type="entry name" value="TPR_rpt"/>
</dbReference>
<dbReference type="GO" id="GO:0060090">
    <property type="term" value="F:molecular adaptor activity"/>
    <property type="evidence" value="ECO:0007669"/>
    <property type="project" value="TreeGrafter"/>
</dbReference>
<dbReference type="GO" id="GO:0072380">
    <property type="term" value="C:TRC complex"/>
    <property type="evidence" value="ECO:0007669"/>
    <property type="project" value="TreeGrafter"/>
</dbReference>